<dbReference type="Gene3D" id="1.10.150.570">
    <property type="entry name" value="GidA associated domain, C-terminal subdomain"/>
    <property type="match status" value="1"/>
</dbReference>
<dbReference type="PROSITE" id="PS01281">
    <property type="entry name" value="GIDA_2"/>
    <property type="match status" value="1"/>
</dbReference>
<dbReference type="GO" id="GO:0005829">
    <property type="term" value="C:cytosol"/>
    <property type="evidence" value="ECO:0007669"/>
    <property type="project" value="TreeGrafter"/>
</dbReference>
<dbReference type="STRING" id="595434.RISK_000127"/>
<comment type="cofactor">
    <cofactor evidence="1 12">
        <name>FAD</name>
        <dbReference type="ChEBI" id="CHEBI:57692"/>
    </cofactor>
</comment>
<evidence type="ECO:0000256" key="10">
    <source>
        <dbReference type="ARBA" id="ARBA00025948"/>
    </source>
</evidence>
<comment type="subcellular location">
    <subcellularLocation>
        <location evidence="12">Cytoplasm</location>
    </subcellularLocation>
</comment>
<dbReference type="InterPro" id="IPR049312">
    <property type="entry name" value="GIDA_C_N"/>
</dbReference>
<evidence type="ECO:0000256" key="4">
    <source>
        <dbReference type="ARBA" id="ARBA00020461"/>
    </source>
</evidence>
<evidence type="ECO:0000256" key="9">
    <source>
        <dbReference type="ARBA" id="ARBA00023027"/>
    </source>
</evidence>
<evidence type="ECO:0000313" key="16">
    <source>
        <dbReference type="Proteomes" id="UP000036367"/>
    </source>
</evidence>
<dbReference type="Proteomes" id="UP000036367">
    <property type="component" value="Unassembled WGS sequence"/>
</dbReference>
<dbReference type="SMART" id="SM01228">
    <property type="entry name" value="GIDA_assoc_3"/>
    <property type="match status" value="1"/>
</dbReference>
<evidence type="ECO:0000256" key="8">
    <source>
        <dbReference type="ARBA" id="ARBA00022827"/>
    </source>
</evidence>
<dbReference type="PANTHER" id="PTHR11806:SF0">
    <property type="entry name" value="PROTEIN MTO1 HOMOLOG, MITOCHONDRIAL"/>
    <property type="match status" value="1"/>
</dbReference>
<sequence>MFRTSAFPDCGLQPLTTNNPQNRYDYDVVVIGAGHAGTEAAAAAARLGAKTALLTTNLDTVGQMSCNPAIGGVAKGQIVREVDALGGLMGEAIDATGIQFRMLNRRKGPAMHSPRAQADKKAYQNFIKYRIETQPNLDLRQETVEDLITEPIAEGQDRLATQRVIGVRVRGDAVYHAPTVILTTGTFLQAIMHTGKSQSAGGRAGEGTTAGLSGALHRMGFTLDRFKTGTPPRLNARTIDYSGLEEQPGDDDPQPFSYLNDAIRSPQMACHIAHTNERVHDLIRANLDRAPMYSGQIDSRGPRYCPSIEDKVVRFADKSSHQLFLEPEGRQTCEVYVNGISTSLPRDVQDAMFRCIPGLEKAAIMRYGYAVEYDYCPPTQLWPHLESKAVAGLFFAGQINGTTGYEEAAGQGLIAGLNAARAAASQTPWVPSRQDAYIGVLVDDLVTSGTDEPYRMFTSRAEYRLLLRQDNADRRLTPQADELGLIDAARRERFHQKLAEIERGTKLLQQSKIQPETGPTVRGDVYLRRPEVTWDLIADQVPELASIGKGAAEQCAIDIKYAGYIDRQQAEVHKQSRHAEKAIPVSFDYDRIGPLRNEAKEKLTKIRPLNLGQAKRISGITPADLALVLAHIENNSLSQASSPASADHPASSDNDTTQPTSSASDSH</sequence>
<feature type="compositionally biased region" description="Polar residues" evidence="13">
    <location>
        <begin position="654"/>
        <end position="667"/>
    </location>
</feature>
<dbReference type="NCBIfam" id="TIGR00136">
    <property type="entry name" value="mnmG_gidA"/>
    <property type="match status" value="1"/>
</dbReference>
<dbReference type="InterPro" id="IPR004416">
    <property type="entry name" value="MnmG"/>
</dbReference>
<evidence type="ECO:0000256" key="6">
    <source>
        <dbReference type="ARBA" id="ARBA00022630"/>
    </source>
</evidence>
<feature type="compositionally biased region" description="Low complexity" evidence="13">
    <location>
        <begin position="638"/>
        <end position="653"/>
    </location>
</feature>
<dbReference type="InterPro" id="IPR047001">
    <property type="entry name" value="MnmG_C_subdom"/>
</dbReference>
<dbReference type="InterPro" id="IPR002218">
    <property type="entry name" value="MnmG-rel"/>
</dbReference>
<dbReference type="FunFam" id="1.10.150.570:FF:000001">
    <property type="entry name" value="tRNA uridine 5-carboxymethylaminomethyl modification enzyme MnmG"/>
    <property type="match status" value="1"/>
</dbReference>
<evidence type="ECO:0000256" key="5">
    <source>
        <dbReference type="ARBA" id="ARBA00022490"/>
    </source>
</evidence>
<dbReference type="GO" id="GO:0002098">
    <property type="term" value="P:tRNA wobble uridine modification"/>
    <property type="evidence" value="ECO:0007669"/>
    <property type="project" value="InterPro"/>
</dbReference>
<dbReference type="HAMAP" id="MF_00129">
    <property type="entry name" value="MnmG_GidA"/>
    <property type="match status" value="1"/>
</dbReference>
<dbReference type="Gene3D" id="1.10.10.1800">
    <property type="entry name" value="tRNA uridine 5-carboxymethylaminomethyl modification enzyme MnmG/GidA"/>
    <property type="match status" value="1"/>
</dbReference>
<keyword evidence="7 12" id="KW-0819">tRNA processing</keyword>
<dbReference type="Pfam" id="PF01134">
    <property type="entry name" value="GIDA"/>
    <property type="match status" value="1"/>
</dbReference>
<dbReference type="Pfam" id="PF21680">
    <property type="entry name" value="GIDA_C_1st"/>
    <property type="match status" value="1"/>
</dbReference>
<evidence type="ECO:0000256" key="13">
    <source>
        <dbReference type="SAM" id="MobiDB-lite"/>
    </source>
</evidence>
<dbReference type="RefSeq" id="WP_047812280.1">
    <property type="nucleotide sequence ID" value="NZ_LECT01000001.1"/>
</dbReference>
<evidence type="ECO:0000256" key="12">
    <source>
        <dbReference type="HAMAP-Rule" id="MF_00129"/>
    </source>
</evidence>
<dbReference type="Gene3D" id="3.50.50.60">
    <property type="entry name" value="FAD/NAD(P)-binding domain"/>
    <property type="match status" value="2"/>
</dbReference>
<proteinExistence type="inferred from homology"/>
<feature type="binding site" evidence="12">
    <location>
        <position position="209"/>
    </location>
    <ligand>
        <name>FAD</name>
        <dbReference type="ChEBI" id="CHEBI:57692"/>
    </ligand>
</feature>
<dbReference type="PROSITE" id="PS01280">
    <property type="entry name" value="GIDA_1"/>
    <property type="match status" value="1"/>
</dbReference>
<evidence type="ECO:0000256" key="3">
    <source>
        <dbReference type="ARBA" id="ARBA00007653"/>
    </source>
</evidence>
<dbReference type="InterPro" id="IPR020595">
    <property type="entry name" value="MnmG-rel_CS"/>
</dbReference>
<comment type="function">
    <text evidence="2 12">NAD-binding protein involved in the addition of a carboxymethylaminomethyl (cmnm) group at the wobble position (U34) of certain tRNAs, forming tRNA-cmnm(5)s(2)U34.</text>
</comment>
<dbReference type="InterPro" id="IPR040131">
    <property type="entry name" value="MnmG_N"/>
</dbReference>
<accession>A0A0J1BNC0</accession>
<dbReference type="Pfam" id="PF13932">
    <property type="entry name" value="SAM_GIDA_C"/>
    <property type="match status" value="1"/>
</dbReference>
<keyword evidence="9 12" id="KW-0520">NAD</keyword>
<feature type="binding site" evidence="12">
    <location>
        <position position="144"/>
    </location>
    <ligand>
        <name>FAD</name>
        <dbReference type="ChEBI" id="CHEBI:57692"/>
    </ligand>
</feature>
<feature type="binding site" evidence="12">
    <location>
        <begin position="301"/>
        <end position="315"/>
    </location>
    <ligand>
        <name>NAD(+)</name>
        <dbReference type="ChEBI" id="CHEBI:57540"/>
    </ligand>
</feature>
<feature type="binding site" evidence="12">
    <location>
        <begin position="32"/>
        <end position="37"/>
    </location>
    <ligand>
        <name>FAD</name>
        <dbReference type="ChEBI" id="CHEBI:57692"/>
    </ligand>
</feature>
<evidence type="ECO:0000256" key="7">
    <source>
        <dbReference type="ARBA" id="ARBA00022694"/>
    </source>
</evidence>
<evidence type="ECO:0000256" key="11">
    <source>
        <dbReference type="ARBA" id="ARBA00031800"/>
    </source>
</evidence>
<name>A0A0J1BNC0_RHOIS</name>
<keyword evidence="16" id="KW-1185">Reference proteome</keyword>
<feature type="binding site" evidence="12">
    <location>
        <position position="398"/>
    </location>
    <ligand>
        <name>FAD</name>
        <dbReference type="ChEBI" id="CHEBI:57692"/>
    </ligand>
</feature>
<keyword evidence="8 12" id="KW-0274">FAD</keyword>
<dbReference type="GO" id="GO:0050660">
    <property type="term" value="F:flavin adenine dinucleotide binding"/>
    <property type="evidence" value="ECO:0007669"/>
    <property type="project" value="UniProtKB-UniRule"/>
</dbReference>
<gene>
    <name evidence="12" type="primary">mnmG</name>
    <name evidence="12" type="synonym">gidA</name>
    <name evidence="15" type="ORF">RISK_000127</name>
</gene>
<reference evidence="15" key="1">
    <citation type="submission" date="2015-05" db="EMBL/GenBank/DDBJ databases">
        <title>Permanent draft genome of Rhodopirellula islandicus K833.</title>
        <authorList>
            <person name="Kizina J."/>
            <person name="Richter M."/>
            <person name="Glockner F.O."/>
            <person name="Harder J."/>
        </authorList>
    </citation>
    <scope>NUCLEOTIDE SEQUENCE [LARGE SCALE GENOMIC DNA]</scope>
    <source>
        <strain evidence="15">K833</strain>
    </source>
</reference>
<evidence type="ECO:0000256" key="1">
    <source>
        <dbReference type="ARBA" id="ARBA00001974"/>
    </source>
</evidence>
<evidence type="ECO:0000256" key="2">
    <source>
        <dbReference type="ARBA" id="ARBA00003717"/>
    </source>
</evidence>
<keyword evidence="5 12" id="KW-0963">Cytoplasm</keyword>
<feature type="region of interest" description="Disordered" evidence="13">
    <location>
        <begin position="638"/>
        <end position="667"/>
    </location>
</feature>
<dbReference type="EMBL" id="LECT01000001">
    <property type="protein sequence ID" value="KLU07948.1"/>
    <property type="molecule type" value="Genomic_DNA"/>
</dbReference>
<dbReference type="FunFam" id="3.50.50.60:FF:000002">
    <property type="entry name" value="tRNA uridine 5-carboxymethylaminomethyl modification enzyme MnmG"/>
    <property type="match status" value="1"/>
</dbReference>
<dbReference type="InterPro" id="IPR044920">
    <property type="entry name" value="MnmG_C_subdom_sf"/>
</dbReference>
<protein>
    <recommendedName>
        <fullName evidence="4 12">tRNA uridine 5-carboxymethylaminomethyl modification enzyme MnmG</fullName>
    </recommendedName>
    <alternativeName>
        <fullName evidence="11 12">Glucose-inhibited division protein A</fullName>
    </alternativeName>
</protein>
<evidence type="ECO:0000259" key="14">
    <source>
        <dbReference type="SMART" id="SM01228"/>
    </source>
</evidence>
<dbReference type="InterPro" id="IPR036188">
    <property type="entry name" value="FAD/NAD-bd_sf"/>
</dbReference>
<dbReference type="SUPFAM" id="SSF51905">
    <property type="entry name" value="FAD/NAD(P)-binding domain"/>
    <property type="match status" value="1"/>
</dbReference>
<evidence type="ECO:0000313" key="15">
    <source>
        <dbReference type="EMBL" id="KLU07948.1"/>
    </source>
</evidence>
<feature type="domain" description="tRNA uridine 5-carboxymethylaminomethyl modification enzyme C-terminal subdomain" evidence="14">
    <location>
        <begin position="559"/>
        <end position="630"/>
    </location>
</feature>
<organism evidence="15 16">
    <name type="scientific">Rhodopirellula islandica</name>
    <dbReference type="NCBI Taxonomy" id="595434"/>
    <lineage>
        <taxon>Bacteria</taxon>
        <taxon>Pseudomonadati</taxon>
        <taxon>Planctomycetota</taxon>
        <taxon>Planctomycetia</taxon>
        <taxon>Pirellulales</taxon>
        <taxon>Pirellulaceae</taxon>
        <taxon>Rhodopirellula</taxon>
    </lineage>
</organism>
<dbReference type="OrthoDB" id="9815560at2"/>
<comment type="subunit">
    <text evidence="10 12">Homodimer. Heterotetramer of two MnmE and two MnmG subunits.</text>
</comment>
<keyword evidence="6 12" id="KW-0285">Flavoprotein</keyword>
<dbReference type="FunFam" id="3.50.50.60:FF:000010">
    <property type="entry name" value="tRNA uridine 5-carboxymethylaminomethyl modification enzyme MnmG"/>
    <property type="match status" value="1"/>
</dbReference>
<dbReference type="InterPro" id="IPR026904">
    <property type="entry name" value="MnmG_C"/>
</dbReference>
<dbReference type="AlphaFoldDB" id="A0A0J1BNC0"/>
<dbReference type="GO" id="GO:0030488">
    <property type="term" value="P:tRNA methylation"/>
    <property type="evidence" value="ECO:0007669"/>
    <property type="project" value="TreeGrafter"/>
</dbReference>
<comment type="similarity">
    <text evidence="3 12">Belongs to the MnmG family.</text>
</comment>
<dbReference type="PANTHER" id="PTHR11806">
    <property type="entry name" value="GLUCOSE INHIBITED DIVISION PROTEIN A"/>
    <property type="match status" value="1"/>
</dbReference>
<dbReference type="PRINTS" id="PR00411">
    <property type="entry name" value="PNDRDTASEI"/>
</dbReference>
<dbReference type="PATRIC" id="fig|595434.4.peg.120"/>
<comment type="caution">
    <text evidence="15">The sequence shown here is derived from an EMBL/GenBank/DDBJ whole genome shotgun (WGS) entry which is preliminary data.</text>
</comment>